<gene>
    <name evidence="6" type="ordered locus">Htur_4201</name>
</gene>
<keyword evidence="2" id="KW-0238">DNA-binding</keyword>
<dbReference type="InterPro" id="IPR036388">
    <property type="entry name" value="WH-like_DNA-bd_sf"/>
</dbReference>
<dbReference type="GeneID" id="8744829"/>
<dbReference type="InterPro" id="IPR050707">
    <property type="entry name" value="HTH_MetabolicPath_Reg"/>
</dbReference>
<dbReference type="GO" id="GO:0003700">
    <property type="term" value="F:DNA-binding transcription factor activity"/>
    <property type="evidence" value="ECO:0007669"/>
    <property type="project" value="InterPro"/>
</dbReference>
<dbReference type="Proteomes" id="UP000001903">
    <property type="component" value="Plasmid pHTUR01"/>
</dbReference>
<dbReference type="InterPro" id="IPR005471">
    <property type="entry name" value="Tscrpt_reg_IclR_N"/>
</dbReference>
<evidence type="ECO:0000313" key="6">
    <source>
        <dbReference type="EMBL" id="ADB63022.1"/>
    </source>
</evidence>
<evidence type="ECO:0000259" key="4">
    <source>
        <dbReference type="PROSITE" id="PS51077"/>
    </source>
</evidence>
<keyword evidence="7" id="KW-1185">Reference proteome</keyword>
<dbReference type="SMART" id="SM00346">
    <property type="entry name" value="HTH_ICLR"/>
    <property type="match status" value="1"/>
</dbReference>
<dbReference type="InterPro" id="IPR036390">
    <property type="entry name" value="WH_DNA-bd_sf"/>
</dbReference>
<dbReference type="CDD" id="cd00090">
    <property type="entry name" value="HTH_ARSR"/>
    <property type="match status" value="1"/>
</dbReference>
<evidence type="ECO:0000256" key="3">
    <source>
        <dbReference type="ARBA" id="ARBA00023163"/>
    </source>
</evidence>
<dbReference type="HOGENOM" id="CLU_062618_7_1_2"/>
<feature type="domain" description="IclR-ED" evidence="5">
    <location>
        <begin position="69"/>
        <end position="253"/>
    </location>
</feature>
<dbReference type="GO" id="GO:0045892">
    <property type="term" value="P:negative regulation of DNA-templated transcription"/>
    <property type="evidence" value="ECO:0007669"/>
    <property type="project" value="TreeGrafter"/>
</dbReference>
<keyword evidence="3" id="KW-0804">Transcription</keyword>
<dbReference type="PANTHER" id="PTHR30136:SF35">
    <property type="entry name" value="HTH-TYPE TRANSCRIPTIONAL REGULATOR RV1719"/>
    <property type="match status" value="1"/>
</dbReference>
<feature type="domain" description="HTH iclR-type" evidence="4">
    <location>
        <begin position="9"/>
        <end position="68"/>
    </location>
</feature>
<dbReference type="InterPro" id="IPR011991">
    <property type="entry name" value="ArsR-like_HTH"/>
</dbReference>
<protein>
    <submittedName>
        <fullName evidence="6">Transcriptional regulator, IclR family</fullName>
    </submittedName>
</protein>
<dbReference type="RefSeq" id="WP_012945266.1">
    <property type="nucleotide sequence ID" value="NC_013744.1"/>
</dbReference>
<dbReference type="Pfam" id="PF09339">
    <property type="entry name" value="HTH_IclR"/>
    <property type="match status" value="1"/>
</dbReference>
<dbReference type="KEGG" id="htu:Htur_4201"/>
<evidence type="ECO:0000259" key="5">
    <source>
        <dbReference type="PROSITE" id="PS51078"/>
    </source>
</evidence>
<dbReference type="OrthoDB" id="14763at2157"/>
<dbReference type="PANTHER" id="PTHR30136">
    <property type="entry name" value="HELIX-TURN-HELIX TRANSCRIPTIONAL REGULATOR, ICLR FAMILY"/>
    <property type="match status" value="1"/>
</dbReference>
<dbReference type="InterPro" id="IPR029016">
    <property type="entry name" value="GAF-like_dom_sf"/>
</dbReference>
<sequence length="254" mass="28129">MVREIPRQVDSAKKTCRIIEILRKKGEIGVTELANELGISKSTVHGHLATLNNEGLVVKDDHTYRLSLQFVRISESVRNWVADTNTVREEVRELADTTGEVVHFGAKEGGHVVYLEKGRGDSAVRTVSEIGEKMPMHSTSLGKAILAELPRNEADQIIEEYELPERTENTITDVEDLYRELDKTSSRGYSIDDEENIPGIRCIGAAVNVPGTEAIGALSISGPSRRMTDERITNDLQEKIAQTANVIEVNSLYS</sequence>
<proteinExistence type="predicted"/>
<dbReference type="SMART" id="SM00418">
    <property type="entry name" value="HTH_ARSR"/>
    <property type="match status" value="1"/>
</dbReference>
<keyword evidence="1" id="KW-0805">Transcription regulation</keyword>
<accession>D2S0X5</accession>
<evidence type="ECO:0000313" key="7">
    <source>
        <dbReference type="Proteomes" id="UP000001903"/>
    </source>
</evidence>
<dbReference type="Gene3D" id="1.10.10.10">
    <property type="entry name" value="Winged helix-like DNA-binding domain superfamily/Winged helix DNA-binding domain"/>
    <property type="match status" value="1"/>
</dbReference>
<dbReference type="SUPFAM" id="SSF55781">
    <property type="entry name" value="GAF domain-like"/>
    <property type="match status" value="1"/>
</dbReference>
<geneLocation type="plasmid" evidence="6 7">
    <name>pHTUR01</name>
</geneLocation>
<keyword evidence="6" id="KW-0614">Plasmid</keyword>
<dbReference type="InterPro" id="IPR001845">
    <property type="entry name" value="HTH_ArsR_DNA-bd_dom"/>
</dbReference>
<evidence type="ECO:0000256" key="2">
    <source>
        <dbReference type="ARBA" id="ARBA00023125"/>
    </source>
</evidence>
<evidence type="ECO:0000256" key="1">
    <source>
        <dbReference type="ARBA" id="ARBA00023015"/>
    </source>
</evidence>
<organism evidence="6 7">
    <name type="scientific">Haloterrigena turkmenica (strain ATCC 51198 / DSM 5511 / JCM 9101 / NCIMB 13204 / VKM B-1734 / 4k)</name>
    <name type="common">Halococcus turkmenicus</name>
    <dbReference type="NCBI Taxonomy" id="543526"/>
    <lineage>
        <taxon>Archaea</taxon>
        <taxon>Methanobacteriati</taxon>
        <taxon>Methanobacteriota</taxon>
        <taxon>Stenosarchaea group</taxon>
        <taxon>Halobacteria</taxon>
        <taxon>Halobacteriales</taxon>
        <taxon>Natrialbaceae</taxon>
        <taxon>Haloterrigena</taxon>
    </lineage>
</organism>
<dbReference type="AlphaFoldDB" id="D2S0X5"/>
<dbReference type="Pfam" id="PF01614">
    <property type="entry name" value="IclR_C"/>
    <property type="match status" value="1"/>
</dbReference>
<name>D2S0X5_HALTV</name>
<dbReference type="InterPro" id="IPR014757">
    <property type="entry name" value="Tscrpt_reg_IclR_C"/>
</dbReference>
<dbReference type="PROSITE" id="PS51078">
    <property type="entry name" value="ICLR_ED"/>
    <property type="match status" value="1"/>
</dbReference>
<dbReference type="Gene3D" id="3.30.450.40">
    <property type="match status" value="1"/>
</dbReference>
<dbReference type="PROSITE" id="PS51077">
    <property type="entry name" value="HTH_ICLR"/>
    <property type="match status" value="1"/>
</dbReference>
<dbReference type="EMBL" id="CP001861">
    <property type="protein sequence ID" value="ADB63022.1"/>
    <property type="molecule type" value="Genomic_DNA"/>
</dbReference>
<dbReference type="GO" id="GO:0003677">
    <property type="term" value="F:DNA binding"/>
    <property type="evidence" value="ECO:0007669"/>
    <property type="project" value="UniProtKB-KW"/>
</dbReference>
<dbReference type="SUPFAM" id="SSF46785">
    <property type="entry name" value="Winged helix' DNA-binding domain"/>
    <property type="match status" value="1"/>
</dbReference>
<reference evidence="6 7" key="1">
    <citation type="journal article" date="2010" name="Stand. Genomic Sci.">
        <title>Complete genome sequence of Haloterrigena turkmenica type strain (4k).</title>
        <authorList>
            <person name="Saunders E."/>
            <person name="Tindall B.J."/>
            <person name="Fahnrich R."/>
            <person name="Lapidus A."/>
            <person name="Copeland A."/>
            <person name="Del Rio T.G."/>
            <person name="Lucas S."/>
            <person name="Chen F."/>
            <person name="Tice H."/>
            <person name="Cheng J.F."/>
            <person name="Han C."/>
            <person name="Detter J.C."/>
            <person name="Bruce D."/>
            <person name="Goodwin L."/>
            <person name="Chain P."/>
            <person name="Pitluck S."/>
            <person name="Pati A."/>
            <person name="Ivanova N."/>
            <person name="Mavromatis K."/>
            <person name="Chen A."/>
            <person name="Palaniappan K."/>
            <person name="Land M."/>
            <person name="Hauser L."/>
            <person name="Chang Y.J."/>
            <person name="Jeffries C.D."/>
            <person name="Brettin T."/>
            <person name="Rohde M."/>
            <person name="Goker M."/>
            <person name="Bristow J."/>
            <person name="Eisen J.A."/>
            <person name="Markowitz V."/>
            <person name="Hugenholtz P."/>
            <person name="Klenk H.P."/>
            <person name="Kyrpides N.C."/>
        </authorList>
    </citation>
    <scope>NUCLEOTIDE SEQUENCE [LARGE SCALE GENOMIC DNA]</scope>
    <source>
        <strain evidence="7">ATCC 51198 / DSM 5511 / JCM 9101 / NCIMB 13204 / VKM B-1734 / 4k</strain>
    </source>
</reference>